<evidence type="ECO:0008006" key="4">
    <source>
        <dbReference type="Google" id="ProtNLM"/>
    </source>
</evidence>
<dbReference type="EMBL" id="LUHQ01000001">
    <property type="protein sequence ID" value="OAP16363.1"/>
    <property type="molecule type" value="Genomic_DNA"/>
</dbReference>
<name>A0A178WFX9_ARATH</name>
<reference evidence="3" key="1">
    <citation type="journal article" date="2016" name="Proc. Natl. Acad. Sci. U.S.A.">
        <title>Chromosome-level assembly of Arabidopsis thaliana Ler reveals the extent of translocation and inversion polymorphisms.</title>
        <authorList>
            <person name="Zapata L."/>
            <person name="Ding J."/>
            <person name="Willing E.M."/>
            <person name="Hartwig B."/>
            <person name="Bezdan D."/>
            <person name="Jiao W.B."/>
            <person name="Patel V."/>
            <person name="Velikkakam James G."/>
            <person name="Koornneef M."/>
            <person name="Ossowski S."/>
            <person name="Schneeberger K."/>
        </authorList>
    </citation>
    <scope>NUCLEOTIDE SEQUENCE [LARGE SCALE GENOMIC DNA]</scope>
    <source>
        <strain evidence="3">cv. Landsberg erecta</strain>
    </source>
</reference>
<keyword evidence="1" id="KW-1133">Transmembrane helix</keyword>
<keyword evidence="1" id="KW-0812">Transmembrane</keyword>
<dbReference type="AlphaFoldDB" id="A0A178WFX9"/>
<evidence type="ECO:0000256" key="1">
    <source>
        <dbReference type="SAM" id="Phobius"/>
    </source>
</evidence>
<protein>
    <recommendedName>
        <fullName evidence="4">Transmembrane protein</fullName>
    </recommendedName>
</protein>
<keyword evidence="1" id="KW-0472">Membrane</keyword>
<organism evidence="2 3">
    <name type="scientific">Arabidopsis thaliana</name>
    <name type="common">Mouse-ear cress</name>
    <dbReference type="NCBI Taxonomy" id="3702"/>
    <lineage>
        <taxon>Eukaryota</taxon>
        <taxon>Viridiplantae</taxon>
        <taxon>Streptophyta</taxon>
        <taxon>Embryophyta</taxon>
        <taxon>Tracheophyta</taxon>
        <taxon>Spermatophyta</taxon>
        <taxon>Magnoliopsida</taxon>
        <taxon>eudicotyledons</taxon>
        <taxon>Gunneridae</taxon>
        <taxon>Pentapetalae</taxon>
        <taxon>rosids</taxon>
        <taxon>malvids</taxon>
        <taxon>Brassicales</taxon>
        <taxon>Brassicaceae</taxon>
        <taxon>Camelineae</taxon>
        <taxon>Arabidopsis</taxon>
    </lineage>
</organism>
<accession>A0A178WFX9</accession>
<comment type="caution">
    <text evidence="2">The sequence shown here is derived from an EMBL/GenBank/DDBJ whole genome shotgun (WGS) entry which is preliminary data.</text>
</comment>
<proteinExistence type="predicted"/>
<gene>
    <name evidence="2" type="ordered locus">AXX17_At1g19680</name>
</gene>
<evidence type="ECO:0000313" key="3">
    <source>
        <dbReference type="Proteomes" id="UP000078284"/>
    </source>
</evidence>
<dbReference type="Proteomes" id="UP000078284">
    <property type="component" value="Chromosome 1"/>
</dbReference>
<feature type="transmembrane region" description="Helical" evidence="1">
    <location>
        <begin position="12"/>
        <end position="29"/>
    </location>
</feature>
<sequence>MRLYEKKINSEAFFLSLYTSGFSYFTVIFELINDLVLVALLASDLIWLPDLCK</sequence>
<evidence type="ECO:0000313" key="2">
    <source>
        <dbReference type="EMBL" id="OAP16363.1"/>
    </source>
</evidence>